<dbReference type="SUPFAM" id="SSF52540">
    <property type="entry name" value="P-loop containing nucleoside triphosphate hydrolases"/>
    <property type="match status" value="1"/>
</dbReference>
<dbReference type="KEGG" id="sfa:Sfla_6760"/>
<dbReference type="Pfam" id="PF13646">
    <property type="entry name" value="HEAT_2"/>
    <property type="match status" value="4"/>
</dbReference>
<proteinExistence type="predicted"/>
<accession>A0A8D3WNJ6</accession>
<organism evidence="2 3">
    <name type="scientific">Streptomyces pratensis (strain ATCC 33331 / IAF-45CD)</name>
    <dbReference type="NCBI Taxonomy" id="591167"/>
    <lineage>
        <taxon>Bacteria</taxon>
        <taxon>Bacillati</taxon>
        <taxon>Actinomycetota</taxon>
        <taxon>Actinomycetes</taxon>
        <taxon>Kitasatosporales</taxon>
        <taxon>Streptomycetaceae</taxon>
        <taxon>Streptomyces</taxon>
    </lineage>
</organism>
<dbReference type="SUPFAM" id="SSF48371">
    <property type="entry name" value="ARM repeat"/>
    <property type="match status" value="1"/>
</dbReference>
<dbReference type="Gene3D" id="1.25.10.10">
    <property type="entry name" value="Leucine-rich Repeat Variant"/>
    <property type="match status" value="3"/>
</dbReference>
<gene>
    <name evidence="2" type="ORF">Sfla_6760</name>
</gene>
<dbReference type="OrthoDB" id="135105at2"/>
<dbReference type="InterPro" id="IPR027417">
    <property type="entry name" value="P-loop_NTPase"/>
</dbReference>
<dbReference type="AlphaFoldDB" id="A0A8D3WNJ6"/>
<dbReference type="Pfam" id="PF05729">
    <property type="entry name" value="NACHT"/>
    <property type="match status" value="1"/>
</dbReference>
<dbReference type="PANTHER" id="PTHR46844">
    <property type="entry name" value="SLR5058 PROTEIN"/>
    <property type="match status" value="1"/>
</dbReference>
<dbReference type="InterPro" id="IPR011989">
    <property type="entry name" value="ARM-like"/>
</dbReference>
<dbReference type="Gene3D" id="3.40.50.300">
    <property type="entry name" value="P-loop containing nucleotide triphosphate hydrolases"/>
    <property type="match status" value="1"/>
</dbReference>
<dbReference type="InterPro" id="IPR007111">
    <property type="entry name" value="NACHT_NTPase"/>
</dbReference>
<reference evidence="2 3" key="1">
    <citation type="submission" date="2011-01" db="EMBL/GenBank/DDBJ databases">
        <title>Complete sequence of plasmid2 of Streptomyces flavogriseus ATCC 33331.</title>
        <authorList>
            <consortium name="US DOE Joint Genome Institute"/>
            <person name="Lucas S."/>
            <person name="Copeland A."/>
            <person name="Lapidus A."/>
            <person name="Cheng J.-F."/>
            <person name="Goodwin L."/>
            <person name="Pitluck S."/>
            <person name="Davenport K."/>
            <person name="Detter J.C."/>
            <person name="Han C."/>
            <person name="Tapia R."/>
            <person name="Land M."/>
            <person name="Hauser L."/>
            <person name="Kyrpides N."/>
            <person name="Ivanova N."/>
            <person name="Ovchinnikova G."/>
            <person name="Pagani I."/>
            <person name="Brumm P."/>
            <person name="Mead D."/>
            <person name="Woyke T."/>
        </authorList>
    </citation>
    <scope>NUCLEOTIDE SEQUENCE [LARGE SCALE GENOMIC DNA]</scope>
    <source>
        <strain evidence="3">ATCC 33331 / IAF-45CD</strain>
        <plasmid evidence="2 3">pSFLA02</plasmid>
    </source>
</reference>
<geneLocation type="plasmid" evidence="2 3">
    <name>pSFLA02</name>
</geneLocation>
<dbReference type="SMART" id="SM00382">
    <property type="entry name" value="AAA"/>
    <property type="match status" value="1"/>
</dbReference>
<evidence type="ECO:0000259" key="1">
    <source>
        <dbReference type="PROSITE" id="PS50837"/>
    </source>
</evidence>
<dbReference type="InterPro" id="IPR016024">
    <property type="entry name" value="ARM-type_fold"/>
</dbReference>
<feature type="domain" description="NACHT" evidence="1">
    <location>
        <begin position="159"/>
        <end position="286"/>
    </location>
</feature>
<evidence type="ECO:0000313" key="3">
    <source>
        <dbReference type="Proteomes" id="UP000002066"/>
    </source>
</evidence>
<name>A0A8D3WNJ6_STRFA</name>
<evidence type="ECO:0000313" key="2">
    <source>
        <dbReference type="EMBL" id="ADW08047.1"/>
    </source>
</evidence>
<protein>
    <submittedName>
        <fullName evidence="2">Signal transduction protein with Nacht domain protein</fullName>
    </submittedName>
</protein>
<dbReference type="PROSITE" id="PS50837">
    <property type="entry name" value="NACHT"/>
    <property type="match status" value="1"/>
</dbReference>
<dbReference type="EMBL" id="CP002477">
    <property type="protein sequence ID" value="ADW08047.1"/>
    <property type="molecule type" value="Genomic_DNA"/>
</dbReference>
<sequence length="1205" mass="133563">MVWDKKPGVAASATGAARADSGGLANSGVLHVEKLYQYAPTVEAPSTEEVTAAVEAYAQRVREVFGRLDLEVLTPLSEQGEHPVVELREVFVPPLVRADPPAVELPRELMRRLMEHGEITELGDLPPGADKGALARIREAYRQRPPKQVLHVLADGDVERTALLGDPGAGKSTLARYLALTLTSPVMPEPLSALAGKLPIVVELRRYADERWRDRTFEDFLEHLHSLEGMSVPRPVLDVLLQQQRVVMVFDGLDELFDPAVRNETSRRIGAFAARHPGVRIVVTSRVIGYQRAILDGAGFKHYMLQDLDEDQIGEFARLWYTNACPHDASLAQNLVERVTSAVAHSRPVRELAGNPLLLTILAIIGRRQTLPRDRQGVYKHAVTVLVAHWDRDAKQLTTTGAPEALEVLGADERLELLRLLARRMQDGQGGIAGNHIHARDLEAVFGEYLSEYELPPVQAKAAARGMVAQLRERNFILSRYGGEVYGFVHRAFLEYLAAADIAHRYKEDREWTPEELITSVVEQRADDPAWHEVILLVIGQIPERDAARAIDRLLYMHQQCANRNNRMLVLTIRALAEVRKIGALAPQSRAVVDSLRSAVSHSHYPGAAELQASLPALGTFNEYWTGRQRYLHWFLLLGQHQVKTYDSATVASALYLSLSEPSVLAHFSPSADVRRSSLQHVVDHLDDPTATLALLLDRATTDPHEGPRFIALQLLAERFAKEPGTLALLLDRATTDPHENPRCTALQLLAERFANEPRTLALLLDRATTDPHENPRCTALQSLAERFANEPRTLALLLDRATTDPHENPRCTALQSLAEHFANEPGTLPLLTDHATDPHEKLRYTALQLLAEHFANEPGTLPLLTDHATDPHPTPRYIVFQLLAQHFANEPGTLPLLTDHATTDPHPTPRFLALHLLAQSFAKEPGTLALLLDRATTDPHEDPRDIALNLLAQSFANEPCTLALLLDRATTDPHENPRYTALQLLAEHFTKEPGTLALLLDRATTDPHEEPRYTALQLLADHFANEPGTLALLLDRATTDPHEEPRCTALQLLADHFANEPGTLALLLDRATTDPHEEPRYTAFELLTQRFLEQPETLVFLQGRTRTEREPVLRARAFRALAAALPSGDVYEVGTSALEDDHSDVRAGGAWILAFGCPNDPRGRAVLRDHAQSDPHADVRTAASDALRAAEVLSAQEWKLGSAI</sequence>
<dbReference type="InterPro" id="IPR003593">
    <property type="entry name" value="AAA+_ATPase"/>
</dbReference>
<dbReference type="PANTHER" id="PTHR46844:SF1">
    <property type="entry name" value="SLR5058 PROTEIN"/>
    <property type="match status" value="1"/>
</dbReference>
<keyword evidence="2" id="KW-0614">Plasmid</keyword>
<dbReference type="Proteomes" id="UP000002066">
    <property type="component" value="Plasmid pSFLA02"/>
</dbReference>